<feature type="transmembrane region" description="Helical" evidence="1">
    <location>
        <begin position="50"/>
        <end position="75"/>
    </location>
</feature>
<gene>
    <name evidence="2" type="ORF">ACFOPX_04775</name>
</gene>
<comment type="caution">
    <text evidence="2">The sequence shown here is derived from an EMBL/GenBank/DDBJ whole genome shotgun (WGS) entry which is preliminary data.</text>
</comment>
<dbReference type="Proteomes" id="UP001595783">
    <property type="component" value="Unassembled WGS sequence"/>
</dbReference>
<feature type="transmembrane region" description="Helical" evidence="1">
    <location>
        <begin position="16"/>
        <end position="38"/>
    </location>
</feature>
<keyword evidence="1" id="KW-1133">Transmembrane helix</keyword>
<organism evidence="2 3">
    <name type="scientific">Helicobacter baculiformis</name>
    <dbReference type="NCBI Taxonomy" id="427351"/>
    <lineage>
        <taxon>Bacteria</taxon>
        <taxon>Pseudomonadati</taxon>
        <taxon>Campylobacterota</taxon>
        <taxon>Epsilonproteobacteria</taxon>
        <taxon>Campylobacterales</taxon>
        <taxon>Helicobacteraceae</taxon>
        <taxon>Helicobacter</taxon>
    </lineage>
</organism>
<name>A0ABV7ZKB9_9HELI</name>
<accession>A0ABV7ZKB9</accession>
<keyword evidence="3" id="KW-1185">Reference proteome</keyword>
<evidence type="ECO:0000313" key="3">
    <source>
        <dbReference type="Proteomes" id="UP001595783"/>
    </source>
</evidence>
<evidence type="ECO:0000313" key="2">
    <source>
        <dbReference type="EMBL" id="MFC3847846.1"/>
    </source>
</evidence>
<dbReference type="RefSeq" id="WP_104752916.1">
    <property type="nucleotide sequence ID" value="NZ_FZMF01000064.1"/>
</dbReference>
<sequence>MNHQDSLILGMELSKLLPYLLVLVVGFCVGGLFVLRTIKNETLSGWGDRVRYIIWGVGSSMLTTWVSFEIIGYYFQLPLGLATAISGGIGYMGAEVVGELGLKAISKKLGLDKEENKRV</sequence>
<reference evidence="3" key="1">
    <citation type="journal article" date="2019" name="Int. J. Syst. Evol. Microbiol.">
        <title>The Global Catalogue of Microorganisms (GCM) 10K type strain sequencing project: providing services to taxonomists for standard genome sequencing and annotation.</title>
        <authorList>
            <consortium name="The Broad Institute Genomics Platform"/>
            <consortium name="The Broad Institute Genome Sequencing Center for Infectious Disease"/>
            <person name="Wu L."/>
            <person name="Ma J."/>
        </authorList>
    </citation>
    <scope>NUCLEOTIDE SEQUENCE [LARGE SCALE GENOMIC DNA]</scope>
    <source>
        <strain evidence="3">CCUG 53816</strain>
    </source>
</reference>
<keyword evidence="1" id="KW-0472">Membrane</keyword>
<protein>
    <submittedName>
        <fullName evidence="2">Holin</fullName>
    </submittedName>
</protein>
<evidence type="ECO:0000256" key="1">
    <source>
        <dbReference type="SAM" id="Phobius"/>
    </source>
</evidence>
<keyword evidence="1" id="KW-0812">Transmembrane</keyword>
<dbReference type="EMBL" id="JBHRZO010000023">
    <property type="protein sequence ID" value="MFC3847846.1"/>
    <property type="molecule type" value="Genomic_DNA"/>
</dbReference>
<proteinExistence type="predicted"/>